<dbReference type="STRING" id="695850.A0A067C2Q6"/>
<accession>A0A067C2Q6</accession>
<dbReference type="OrthoDB" id="310895at2759"/>
<name>A0A067C2Q6_SAPPC</name>
<dbReference type="GO" id="GO:0016620">
    <property type="term" value="F:oxidoreductase activity, acting on the aldehyde or oxo group of donors, NAD or NADP as acceptor"/>
    <property type="evidence" value="ECO:0007669"/>
    <property type="project" value="InterPro"/>
</dbReference>
<dbReference type="InterPro" id="IPR015590">
    <property type="entry name" value="Aldehyde_DH_dom"/>
</dbReference>
<dbReference type="PANTHER" id="PTHR43353:SF3">
    <property type="entry name" value="ALDEHYDE DEHYDROGENASE-RELATED"/>
    <property type="match status" value="1"/>
</dbReference>
<dbReference type="EMBL" id="KK583254">
    <property type="protein sequence ID" value="KDO23425.1"/>
    <property type="molecule type" value="Genomic_DNA"/>
</dbReference>
<dbReference type="InterPro" id="IPR016162">
    <property type="entry name" value="Ald_DH_N"/>
</dbReference>
<keyword evidence="4" id="KW-1185">Reference proteome</keyword>
<dbReference type="AlphaFoldDB" id="A0A067C2Q6"/>
<reference evidence="3 4" key="1">
    <citation type="journal article" date="2013" name="PLoS Genet.">
        <title>Distinctive expansion of potential virulence genes in the genome of the oomycete fish pathogen Saprolegnia parasitica.</title>
        <authorList>
            <person name="Jiang R.H."/>
            <person name="de Bruijn I."/>
            <person name="Haas B.J."/>
            <person name="Belmonte R."/>
            <person name="Lobach L."/>
            <person name="Christie J."/>
            <person name="van den Ackerveken G."/>
            <person name="Bottin A."/>
            <person name="Bulone V."/>
            <person name="Diaz-Moreno S.M."/>
            <person name="Dumas B."/>
            <person name="Fan L."/>
            <person name="Gaulin E."/>
            <person name="Govers F."/>
            <person name="Grenville-Briggs L.J."/>
            <person name="Horner N.R."/>
            <person name="Levin J.Z."/>
            <person name="Mammella M."/>
            <person name="Meijer H.J."/>
            <person name="Morris P."/>
            <person name="Nusbaum C."/>
            <person name="Oome S."/>
            <person name="Phillips A.J."/>
            <person name="van Rooyen D."/>
            <person name="Rzeszutek E."/>
            <person name="Saraiva M."/>
            <person name="Secombes C.J."/>
            <person name="Seidl M.F."/>
            <person name="Snel B."/>
            <person name="Stassen J.H."/>
            <person name="Sykes S."/>
            <person name="Tripathy S."/>
            <person name="van den Berg H."/>
            <person name="Vega-Arreguin J.C."/>
            <person name="Wawra S."/>
            <person name="Young S.K."/>
            <person name="Zeng Q."/>
            <person name="Dieguez-Uribeondo J."/>
            <person name="Russ C."/>
            <person name="Tyler B.M."/>
            <person name="van West P."/>
        </authorList>
    </citation>
    <scope>NUCLEOTIDE SEQUENCE [LARGE SCALE GENOMIC DNA]</scope>
    <source>
        <strain evidence="3 4">CBS 223.65</strain>
    </source>
</reference>
<evidence type="ECO:0000256" key="1">
    <source>
        <dbReference type="ARBA" id="ARBA00023002"/>
    </source>
</evidence>
<protein>
    <recommendedName>
        <fullName evidence="2">Aldehyde dehydrogenase domain-containing protein</fullName>
    </recommendedName>
</protein>
<gene>
    <name evidence="3" type="ORF">SPRG_11518</name>
</gene>
<evidence type="ECO:0000313" key="3">
    <source>
        <dbReference type="EMBL" id="KDO23425.1"/>
    </source>
</evidence>
<dbReference type="Gene3D" id="3.40.309.10">
    <property type="entry name" value="Aldehyde Dehydrogenase, Chain A, domain 2"/>
    <property type="match status" value="1"/>
</dbReference>
<dbReference type="InterPro" id="IPR016163">
    <property type="entry name" value="Ald_DH_C"/>
</dbReference>
<evidence type="ECO:0000313" key="4">
    <source>
        <dbReference type="Proteomes" id="UP000030745"/>
    </source>
</evidence>
<dbReference type="GeneID" id="24133550"/>
<dbReference type="SUPFAM" id="SSF53720">
    <property type="entry name" value="ALDH-like"/>
    <property type="match status" value="1"/>
</dbReference>
<dbReference type="PANTHER" id="PTHR43353">
    <property type="entry name" value="SUCCINATE-SEMIALDEHYDE DEHYDROGENASE, MITOCHONDRIAL"/>
    <property type="match status" value="1"/>
</dbReference>
<dbReference type="RefSeq" id="XP_012205913.1">
    <property type="nucleotide sequence ID" value="XM_012350523.1"/>
</dbReference>
<sequence>MTTTHPAYVRTLDNLINNERVPPTVTDFAEADLFPSTQDAATGAPLTPLLATAATDVEAALAVADALHSSGVWTRLLRSPERDVVFERFASELEARHEDIRIAEMIDVGDRNAISNYGPSVLRNPSQLRNASLKDEAENVDVWAPLASGKGALKAIPLGPIVVLAPTNAPLGSSLIQILSAIYFGCPVLVKPSPYSPHAFNVFIDAVVAADLPRGLIQIVHGGAAVATQLVASPLVKGVCFTGSTRVGLEIAALCAPTLKPYALELGGVNPFVVLPGADVDAAVAGLLKTFSCINGQYCCGASNVLVHASLRDAFVDAFVQQASTLSIGDPRDEANAMGALNMCIATTLHATVAKLLELPETSMISAKDVKVPETGYYMAPTLLEGVDSHVQAELFGPVALLRTFQTIADVIAEANAAPARLKAYVYGKEGDDDMERVIDAIECGWIDVNESEFGNAATFDFSPLSGFGHADGAFFTRRVLRSAHHRI</sequence>
<dbReference type="Gene3D" id="3.40.605.10">
    <property type="entry name" value="Aldehyde Dehydrogenase, Chain A, domain 1"/>
    <property type="match status" value="1"/>
</dbReference>
<proteinExistence type="predicted"/>
<dbReference type="InterPro" id="IPR050740">
    <property type="entry name" value="Aldehyde_DH_Superfamily"/>
</dbReference>
<dbReference type="OMA" id="SAQSFWG"/>
<organism evidence="3 4">
    <name type="scientific">Saprolegnia parasitica (strain CBS 223.65)</name>
    <dbReference type="NCBI Taxonomy" id="695850"/>
    <lineage>
        <taxon>Eukaryota</taxon>
        <taxon>Sar</taxon>
        <taxon>Stramenopiles</taxon>
        <taxon>Oomycota</taxon>
        <taxon>Saprolegniomycetes</taxon>
        <taxon>Saprolegniales</taxon>
        <taxon>Saprolegniaceae</taxon>
        <taxon>Saprolegnia</taxon>
    </lineage>
</organism>
<evidence type="ECO:0000259" key="2">
    <source>
        <dbReference type="Pfam" id="PF00171"/>
    </source>
</evidence>
<dbReference type="Proteomes" id="UP000030745">
    <property type="component" value="Unassembled WGS sequence"/>
</dbReference>
<dbReference type="Pfam" id="PF00171">
    <property type="entry name" value="Aldedh"/>
    <property type="match status" value="1"/>
</dbReference>
<dbReference type="KEGG" id="spar:SPRG_11518"/>
<feature type="domain" description="Aldehyde dehydrogenase" evidence="2">
    <location>
        <begin position="40"/>
        <end position="474"/>
    </location>
</feature>
<dbReference type="VEuPathDB" id="FungiDB:SPRG_11518"/>
<dbReference type="InterPro" id="IPR016161">
    <property type="entry name" value="Ald_DH/histidinol_DH"/>
</dbReference>
<keyword evidence="1" id="KW-0560">Oxidoreductase</keyword>